<reference evidence="1 2" key="1">
    <citation type="submission" date="2013-11" db="EMBL/GenBank/DDBJ databases">
        <title>Metagenomic analysis of a methanogenic consortium involved in long chain n-alkane degradation.</title>
        <authorList>
            <person name="Davidova I.A."/>
            <person name="Callaghan A.V."/>
            <person name="Wawrik B."/>
            <person name="Pruitt S."/>
            <person name="Marks C."/>
            <person name="Duncan K.E."/>
            <person name="Suflita J.M."/>
        </authorList>
    </citation>
    <scope>NUCLEOTIDE SEQUENCE [LARGE SCALE GENOMIC DNA]</scope>
    <source>
        <strain evidence="1 2">SPR</strain>
    </source>
</reference>
<proteinExistence type="predicted"/>
<accession>A0A0D2JXQ4</accession>
<dbReference type="InParanoid" id="A0A0D2JXQ4"/>
<evidence type="ECO:0000313" key="2">
    <source>
        <dbReference type="Proteomes" id="UP000032233"/>
    </source>
</evidence>
<name>A0A0D2JXQ4_9BACT</name>
<dbReference type="Proteomes" id="UP000032233">
    <property type="component" value="Unassembled WGS sequence"/>
</dbReference>
<comment type="caution">
    <text evidence="1">The sequence shown here is derived from an EMBL/GenBank/DDBJ whole genome shotgun (WGS) entry which is preliminary data.</text>
</comment>
<dbReference type="AlphaFoldDB" id="A0A0D2JXQ4"/>
<sequence>MAHCGFILSQRRNSRIGGTLWEKTCVIITFNKIRSLLAGKACLGFAGP</sequence>
<evidence type="ECO:0000313" key="1">
    <source>
        <dbReference type="EMBL" id="KIX14355.1"/>
    </source>
</evidence>
<keyword evidence="2" id="KW-1185">Reference proteome</keyword>
<gene>
    <name evidence="1" type="ORF">X474_08900</name>
</gene>
<dbReference type="EMBL" id="AZAC01000011">
    <property type="protein sequence ID" value="KIX14355.1"/>
    <property type="molecule type" value="Genomic_DNA"/>
</dbReference>
<protein>
    <submittedName>
        <fullName evidence="1">Uncharacterized protein</fullName>
    </submittedName>
</protein>
<organism evidence="1 2">
    <name type="scientific">Dethiosulfatarculus sandiegensis</name>
    <dbReference type="NCBI Taxonomy" id="1429043"/>
    <lineage>
        <taxon>Bacteria</taxon>
        <taxon>Pseudomonadati</taxon>
        <taxon>Thermodesulfobacteriota</taxon>
        <taxon>Desulfarculia</taxon>
        <taxon>Desulfarculales</taxon>
        <taxon>Desulfarculaceae</taxon>
        <taxon>Dethiosulfatarculus</taxon>
    </lineage>
</organism>